<organism evidence="9 10">
    <name type="scientific">Mycobacterium stomatepiae</name>
    <dbReference type="NCBI Taxonomy" id="470076"/>
    <lineage>
        <taxon>Bacteria</taxon>
        <taxon>Bacillati</taxon>
        <taxon>Actinomycetota</taxon>
        <taxon>Actinomycetes</taxon>
        <taxon>Mycobacteriales</taxon>
        <taxon>Mycobacteriaceae</taxon>
        <taxon>Mycobacterium</taxon>
        <taxon>Mycobacterium simiae complex</taxon>
    </lineage>
</organism>
<name>A0A7I7Q6S2_9MYCO</name>
<dbReference type="GO" id="GO:0006869">
    <property type="term" value="P:lipid transport"/>
    <property type="evidence" value="ECO:0007669"/>
    <property type="project" value="UniProtKB-KW"/>
</dbReference>
<dbReference type="CDD" id="cd00829">
    <property type="entry name" value="SCP-x_thiolase"/>
    <property type="match status" value="1"/>
</dbReference>
<dbReference type="GO" id="GO:0016747">
    <property type="term" value="F:acyltransferase activity, transferring groups other than amino-acyl groups"/>
    <property type="evidence" value="ECO:0007669"/>
    <property type="project" value="InterPro"/>
</dbReference>
<dbReference type="KEGG" id="msto:MSTO_21580"/>
<evidence type="ECO:0000256" key="5">
    <source>
        <dbReference type="ARBA" id="ARBA00023121"/>
    </source>
</evidence>
<dbReference type="RefSeq" id="WP_163789955.1">
    <property type="nucleotide sequence ID" value="NZ_AP022587.1"/>
</dbReference>
<gene>
    <name evidence="9" type="ORF">MSTO_21580</name>
</gene>
<evidence type="ECO:0000256" key="1">
    <source>
        <dbReference type="ARBA" id="ARBA00012352"/>
    </source>
</evidence>
<accession>A0A7I7Q6S2</accession>
<reference evidence="9 10" key="1">
    <citation type="journal article" date="2019" name="Emerg. Microbes Infect.">
        <title>Comprehensive subspecies identification of 175 nontuberculous mycobacteria species based on 7547 genomic profiles.</title>
        <authorList>
            <person name="Matsumoto Y."/>
            <person name="Kinjo T."/>
            <person name="Motooka D."/>
            <person name="Nabeya D."/>
            <person name="Jung N."/>
            <person name="Uechi K."/>
            <person name="Horii T."/>
            <person name="Iida T."/>
            <person name="Fujita J."/>
            <person name="Nakamura S."/>
        </authorList>
    </citation>
    <scope>NUCLEOTIDE SEQUENCE [LARGE SCALE GENOMIC DNA]</scope>
    <source>
        <strain evidence="9 10">JCM 17783</strain>
    </source>
</reference>
<dbReference type="InterPro" id="IPR020616">
    <property type="entry name" value="Thiolase_N"/>
</dbReference>
<keyword evidence="4" id="KW-0445">Lipid transport</keyword>
<sequence length="372" mass="37965">MTGVHLSGVGVTEFGRHGDTPLAELGVAAARKALADADFSYEDVGEVFTASALAPPQTGTRVALELGRTGVPVTAIESASAGGLVALRHAVWAVASRRCNVALAIGYEKTTALEPGGVVPAPVGFWDRFPPQTHYAIEAARWLHDSGCGPEVIAAVAAKSHNQARLNPLAARRSADPVTVEQVLGARMVAEPLTKMMCHASVDGGAAVVVTAEPRPRSVSVLSIEQTSWPADPEWPLVGPVVGPPSQLGVTARRAYTAAGIEPHHIDVVSLHDMCASEEITALIAMGLADSAGLRKLAESGGLANDGALPTNTDGGCIARGHPIGATGLAQAAEIVCQLRSEAGARQVREPRIGLVQAVGGGGSCAAAVLSG</sequence>
<protein>
    <recommendedName>
        <fullName evidence="1">propanoyl-CoA C-acyltransferase</fullName>
        <ecNumber evidence="1">2.3.1.176</ecNumber>
    </recommendedName>
    <alternativeName>
        <fullName evidence="6">Propanoyl-CoA C-acyltransferase</fullName>
    </alternativeName>
</protein>
<dbReference type="PROSITE" id="PS00737">
    <property type="entry name" value="THIOLASE_2"/>
    <property type="match status" value="1"/>
</dbReference>
<evidence type="ECO:0000259" key="8">
    <source>
        <dbReference type="Pfam" id="PF22691"/>
    </source>
</evidence>
<evidence type="ECO:0000256" key="2">
    <source>
        <dbReference type="ARBA" id="ARBA00022448"/>
    </source>
</evidence>
<keyword evidence="3 9" id="KW-0808">Transferase</keyword>
<dbReference type="PANTHER" id="PTHR42870">
    <property type="entry name" value="ACETYL-COA C-ACETYLTRANSFERASE"/>
    <property type="match status" value="1"/>
</dbReference>
<dbReference type="Proteomes" id="UP000467130">
    <property type="component" value="Chromosome"/>
</dbReference>
<dbReference type="EC" id="2.3.1.176" evidence="1"/>
<dbReference type="GO" id="GO:0008289">
    <property type="term" value="F:lipid binding"/>
    <property type="evidence" value="ECO:0007669"/>
    <property type="project" value="UniProtKB-KW"/>
</dbReference>
<dbReference type="InterPro" id="IPR002155">
    <property type="entry name" value="Thiolase"/>
</dbReference>
<dbReference type="EMBL" id="AP022587">
    <property type="protein sequence ID" value="BBY21953.1"/>
    <property type="molecule type" value="Genomic_DNA"/>
</dbReference>
<dbReference type="SUPFAM" id="SSF53901">
    <property type="entry name" value="Thiolase-like"/>
    <property type="match status" value="2"/>
</dbReference>
<dbReference type="PIRSF" id="PIRSF000429">
    <property type="entry name" value="Ac-CoA_Ac_transf"/>
    <property type="match status" value="1"/>
</dbReference>
<evidence type="ECO:0000259" key="7">
    <source>
        <dbReference type="Pfam" id="PF00108"/>
    </source>
</evidence>
<keyword evidence="5" id="KW-0446">Lipid-binding</keyword>
<feature type="domain" description="Thiolase C-terminal" evidence="8">
    <location>
        <begin position="250"/>
        <end position="369"/>
    </location>
</feature>
<dbReference type="InterPro" id="IPR020613">
    <property type="entry name" value="Thiolase_CS"/>
</dbReference>
<dbReference type="Pfam" id="PF22691">
    <property type="entry name" value="Thiolase_C_1"/>
    <property type="match status" value="1"/>
</dbReference>
<proteinExistence type="predicted"/>
<dbReference type="Pfam" id="PF00108">
    <property type="entry name" value="Thiolase_N"/>
    <property type="match status" value="1"/>
</dbReference>
<dbReference type="PANTHER" id="PTHR42870:SF1">
    <property type="entry name" value="NON-SPECIFIC LIPID-TRANSFER PROTEIN-LIKE 2"/>
    <property type="match status" value="1"/>
</dbReference>
<feature type="domain" description="Thiolase N-terminal" evidence="7">
    <location>
        <begin position="13"/>
        <end position="112"/>
    </location>
</feature>
<keyword evidence="10" id="KW-1185">Reference proteome</keyword>
<dbReference type="InterPro" id="IPR055140">
    <property type="entry name" value="Thiolase_C_2"/>
</dbReference>
<dbReference type="InterPro" id="IPR016039">
    <property type="entry name" value="Thiolase-like"/>
</dbReference>
<evidence type="ECO:0000313" key="9">
    <source>
        <dbReference type="EMBL" id="BBY21953.1"/>
    </source>
</evidence>
<evidence type="ECO:0000256" key="4">
    <source>
        <dbReference type="ARBA" id="ARBA00023055"/>
    </source>
</evidence>
<dbReference type="AlphaFoldDB" id="A0A7I7Q6S2"/>
<evidence type="ECO:0000313" key="10">
    <source>
        <dbReference type="Proteomes" id="UP000467130"/>
    </source>
</evidence>
<evidence type="ECO:0000256" key="3">
    <source>
        <dbReference type="ARBA" id="ARBA00022679"/>
    </source>
</evidence>
<dbReference type="Gene3D" id="3.40.47.10">
    <property type="match status" value="1"/>
</dbReference>
<evidence type="ECO:0000256" key="6">
    <source>
        <dbReference type="ARBA" id="ARBA00032316"/>
    </source>
</evidence>
<keyword evidence="2" id="KW-0813">Transport</keyword>